<reference evidence="9" key="1">
    <citation type="submission" date="2021-01" db="EMBL/GenBank/DDBJ databases">
        <title>Modified the classification status of verrucomicrobia.</title>
        <authorList>
            <person name="Feng X."/>
        </authorList>
    </citation>
    <scope>NUCLEOTIDE SEQUENCE</scope>
    <source>
        <strain evidence="9">5K15</strain>
    </source>
</reference>
<dbReference type="Proteomes" id="UP000634206">
    <property type="component" value="Unassembled WGS sequence"/>
</dbReference>
<feature type="transmembrane region" description="Helical" evidence="6">
    <location>
        <begin position="28"/>
        <end position="48"/>
    </location>
</feature>
<feature type="domain" description="ABC3 transporter permease C-terminal" evidence="7">
    <location>
        <begin position="746"/>
        <end position="861"/>
    </location>
</feature>
<evidence type="ECO:0000256" key="1">
    <source>
        <dbReference type="ARBA" id="ARBA00004651"/>
    </source>
</evidence>
<feature type="transmembrane region" description="Helical" evidence="6">
    <location>
        <begin position="263"/>
        <end position="290"/>
    </location>
</feature>
<dbReference type="Pfam" id="PF12704">
    <property type="entry name" value="MacB_PCD"/>
    <property type="match status" value="1"/>
</dbReference>
<feature type="transmembrane region" description="Helical" evidence="6">
    <location>
        <begin position="441"/>
        <end position="462"/>
    </location>
</feature>
<dbReference type="InterPro" id="IPR003838">
    <property type="entry name" value="ABC3_permease_C"/>
</dbReference>
<dbReference type="InterPro" id="IPR038766">
    <property type="entry name" value="Membrane_comp_ABC_pdt"/>
</dbReference>
<evidence type="ECO:0000256" key="3">
    <source>
        <dbReference type="ARBA" id="ARBA00022692"/>
    </source>
</evidence>
<dbReference type="AlphaFoldDB" id="A0AAE2SBP7"/>
<evidence type="ECO:0000259" key="7">
    <source>
        <dbReference type="Pfam" id="PF02687"/>
    </source>
</evidence>
<dbReference type="Pfam" id="PF02687">
    <property type="entry name" value="FtsX"/>
    <property type="match status" value="2"/>
</dbReference>
<feature type="transmembrane region" description="Helical" evidence="6">
    <location>
        <begin position="829"/>
        <end position="852"/>
    </location>
</feature>
<evidence type="ECO:0000256" key="6">
    <source>
        <dbReference type="SAM" id="Phobius"/>
    </source>
</evidence>
<dbReference type="RefSeq" id="WP_309488597.1">
    <property type="nucleotide sequence ID" value="NZ_JAENIG010000002.1"/>
</dbReference>
<dbReference type="EMBL" id="JAENIG010000002">
    <property type="protein sequence ID" value="MBK1853989.1"/>
    <property type="molecule type" value="Genomic_DNA"/>
</dbReference>
<evidence type="ECO:0000256" key="5">
    <source>
        <dbReference type="ARBA" id="ARBA00023136"/>
    </source>
</evidence>
<accession>A0AAE2SBP7</accession>
<comment type="subcellular location">
    <subcellularLocation>
        <location evidence="1">Cell membrane</location>
        <topology evidence="1">Multi-pass membrane protein</topology>
    </subcellularLocation>
</comment>
<evidence type="ECO:0000313" key="10">
    <source>
        <dbReference type="Proteomes" id="UP000634206"/>
    </source>
</evidence>
<sequence>MLNLLKHLFSGWAWKMAWRDSRPVRWKLLLFSASIVFGVAALVTIGSLRENLTDSVSSQAKSLLGADLMLSSREPFSEETQSVIDEITDDGGVEAKEISFTTMLAVGEDAAPKLVTVRGLEPIFPFYGQVKTEPEDAWQKVQQSPGLIVEASFLKRMNGRVGDLAKLGEKELPIIGVLRQSPPSGSGFAAMSPTVVTSIDVIKDSGLLGARSMVFYRSYFKLPKTVDTQALAKANREVLGEQRVRQVTSQKRSENVEEAINRLYLFFNLIGFSALFLGGIGVAGAIHIHISERLQSVATLRCLGCSAARAFAVYLAQCIAMGVVGTVAGIVLGSGFVYLLRWVVASLPAGLLPFAVEVAPVGWVIAKAAGVGLLICICFALLPLLAVRQVSPLAALRREEAAMKQSGRDPFRWLVIVALVALAFGLTWMDSHDAANGWKTALGYIAFLGLAFLFLLLAGKLLRWLTSLIARPSWPFVVRQGIASLYRPNNQTGLFMVSIGLGTFLIFTLMLMQSILLQWLDPVRLESKPNLFLVDVPPEQNAEVGKLITDTGVKMLGNAPIVQMRLTEIKGQPVSELVGPDVKDGKRIPRWIVRREFRSTYRSELTETEKLSAGEWVADYQPSADGGVIPVSFEDGIAADLGLGIGDEVTVSLEGFGETKKLRVASLREVDWRSMDLNFFIVFPPGSIDDYVSFNVMAAHSPSDESTAQLQQAMFKRLPFVNTIDLSLILKTVQSVLSAASKTVQIMALFTVVTGGIVLVASILAGRRIRIRESVLLRTLGASRKQISQILAVEYTLLAAMATLAGSSLALVASVLLGNLVFDGESYQVPWGLLFTSIAVVISITVALGMLLSRGIASRPPLQILRSQ</sequence>
<feature type="transmembrane region" description="Helical" evidence="6">
    <location>
        <begin position="787"/>
        <end position="817"/>
    </location>
</feature>
<comment type="caution">
    <text evidence="9">The sequence shown here is derived from an EMBL/GenBank/DDBJ whole genome shotgun (WGS) entry which is preliminary data.</text>
</comment>
<feature type="domain" description="MacB-like periplasmic core" evidence="8">
    <location>
        <begin position="30"/>
        <end position="234"/>
    </location>
</feature>
<feature type="transmembrane region" description="Helical" evidence="6">
    <location>
        <begin position="364"/>
        <end position="390"/>
    </location>
</feature>
<keyword evidence="5 6" id="KW-0472">Membrane</keyword>
<evidence type="ECO:0000259" key="8">
    <source>
        <dbReference type="Pfam" id="PF12704"/>
    </source>
</evidence>
<keyword evidence="10" id="KW-1185">Reference proteome</keyword>
<evidence type="ECO:0000313" key="9">
    <source>
        <dbReference type="EMBL" id="MBK1853989.1"/>
    </source>
</evidence>
<evidence type="ECO:0000256" key="2">
    <source>
        <dbReference type="ARBA" id="ARBA00022475"/>
    </source>
</evidence>
<dbReference type="InterPro" id="IPR025857">
    <property type="entry name" value="MacB_PCD"/>
</dbReference>
<feature type="transmembrane region" description="Helical" evidence="6">
    <location>
        <begin position="311"/>
        <end position="344"/>
    </location>
</feature>
<dbReference type="PANTHER" id="PTHR30287:SF1">
    <property type="entry name" value="INNER MEMBRANE PROTEIN"/>
    <property type="match status" value="1"/>
</dbReference>
<feature type="transmembrane region" description="Helical" evidence="6">
    <location>
        <begin position="494"/>
        <end position="520"/>
    </location>
</feature>
<feature type="transmembrane region" description="Helical" evidence="6">
    <location>
        <begin position="746"/>
        <end position="766"/>
    </location>
</feature>
<feature type="transmembrane region" description="Helical" evidence="6">
    <location>
        <begin position="411"/>
        <end position="429"/>
    </location>
</feature>
<dbReference type="GO" id="GO:0005886">
    <property type="term" value="C:plasma membrane"/>
    <property type="evidence" value="ECO:0007669"/>
    <property type="project" value="UniProtKB-SubCell"/>
</dbReference>
<evidence type="ECO:0000256" key="4">
    <source>
        <dbReference type="ARBA" id="ARBA00022989"/>
    </source>
</evidence>
<dbReference type="PANTHER" id="PTHR30287">
    <property type="entry name" value="MEMBRANE COMPONENT OF PREDICTED ABC SUPERFAMILY METABOLITE UPTAKE TRANSPORTER"/>
    <property type="match status" value="1"/>
</dbReference>
<keyword evidence="3 6" id="KW-0812">Transmembrane</keyword>
<gene>
    <name evidence="9" type="ORF">JIN83_03390</name>
</gene>
<feature type="domain" description="ABC3 transporter permease C-terminal" evidence="7">
    <location>
        <begin position="269"/>
        <end position="392"/>
    </location>
</feature>
<proteinExistence type="predicted"/>
<keyword evidence="2" id="KW-1003">Cell membrane</keyword>
<protein>
    <submittedName>
        <fullName evidence="9">ABC transporter permease</fullName>
    </submittedName>
</protein>
<name>A0AAE2SBP7_9BACT</name>
<keyword evidence="4 6" id="KW-1133">Transmembrane helix</keyword>
<organism evidence="9 10">
    <name type="scientific">Oceaniferula flava</name>
    <dbReference type="NCBI Taxonomy" id="2800421"/>
    <lineage>
        <taxon>Bacteria</taxon>
        <taxon>Pseudomonadati</taxon>
        <taxon>Verrucomicrobiota</taxon>
        <taxon>Verrucomicrobiia</taxon>
        <taxon>Verrucomicrobiales</taxon>
        <taxon>Verrucomicrobiaceae</taxon>
        <taxon>Oceaniferula</taxon>
    </lineage>
</organism>